<dbReference type="Pfam" id="PF00496">
    <property type="entry name" value="SBP_bac_5"/>
    <property type="match status" value="1"/>
</dbReference>
<evidence type="ECO:0000256" key="1">
    <source>
        <dbReference type="ARBA" id="ARBA00005695"/>
    </source>
</evidence>
<keyword evidence="2" id="KW-0813">Transport</keyword>
<evidence type="ECO:0000313" key="6">
    <source>
        <dbReference type="EMBL" id="KKN59552.1"/>
    </source>
</evidence>
<evidence type="ECO:0000256" key="3">
    <source>
        <dbReference type="ARBA" id="ARBA00022729"/>
    </source>
</evidence>
<gene>
    <name evidence="6" type="ORF">LCGC14_0540950</name>
</gene>
<sequence length="809" mass="89733">MDYFLDYVKYLNSYSSQSFLTKLLNKKMKNMRKFSTKLIFLLLVSAIFLPSFPVIAQPTPRTAAIPTFKVGVNGGAIGNWDSIIASAGFAGAVYSAETVEPFMIQPFNWSGDYADMIPGLATEWELIPWGDEMNNHPDGPFMMTGGVKALDLTLRENVTFHDGSEFNATVAKWNIDRQILLSGNITGALKPEHLSDAIYKSMYSFWLPAKRWSAYETDSWNVSQFIGQPASYGEYGFTQTPPDDPLNLYSTYYNGTYSRIRNVTIIEDEGPLGVGGGKIRVYFNDWSSVLLYVDSFTIVSMDAYKAYSEIPMVGLGDNPGFPQPDVSGGNYPSTGFPGHLIGTGPYRFIKHDEVTQTGKLLRYENWWNLTAMQADNFTVPPVIAIVTFPLSQAGYNSINLAMVTGTIDYAGDTGQSSFYDDMVADPDVNYIIGGISNDRNFITLNAINETYWKTWADAGPSVYNLTDPDGIAGDLSFLEDIDDDGTIHVDGINRAMRKAVSYAFDYDIYLNSILEGRGVRSGGFLNPTNEFYNSEIPLAYHNLTIARQALIDDPFWASKVAARNLDINNATADWVSIANSNPIFEFKLLWDSDSVDKASVFANSIKDIGLVLGGANGAPDPLLEVQPDIYTVLFSGGLVGAVPWFTSHGVPSNWPGSDVAFAPFIEYYIKSPGVPYEPYSYSLFPYSALINNGFNYNATVDDWADRAWFVNRSEGQELWDNLTRHFQVHQYSDIFISHSQWGYAVDKDWEYNVLIGGGTYAFARFVGPPIVEGVQIPGFQTAAILVIALVTTAGIGYSLNKKKRKRSLM</sequence>
<comment type="caution">
    <text evidence="6">The sequence shown here is derived from an EMBL/GenBank/DDBJ whole genome shotgun (WGS) entry which is preliminary data.</text>
</comment>
<dbReference type="GO" id="GO:0015833">
    <property type="term" value="P:peptide transport"/>
    <property type="evidence" value="ECO:0007669"/>
    <property type="project" value="TreeGrafter"/>
</dbReference>
<keyword evidence="4" id="KW-0812">Transmembrane</keyword>
<dbReference type="Gene3D" id="3.10.105.10">
    <property type="entry name" value="Dipeptide-binding Protein, Domain 3"/>
    <property type="match status" value="1"/>
</dbReference>
<evidence type="ECO:0000259" key="5">
    <source>
        <dbReference type="Pfam" id="PF00496"/>
    </source>
</evidence>
<dbReference type="SUPFAM" id="SSF53850">
    <property type="entry name" value="Periplasmic binding protein-like II"/>
    <property type="match status" value="1"/>
</dbReference>
<evidence type="ECO:0000256" key="2">
    <source>
        <dbReference type="ARBA" id="ARBA00022448"/>
    </source>
</evidence>
<dbReference type="EMBL" id="LAZR01000723">
    <property type="protein sequence ID" value="KKN59552.1"/>
    <property type="molecule type" value="Genomic_DNA"/>
</dbReference>
<proteinExistence type="inferred from homology"/>
<organism evidence="6">
    <name type="scientific">marine sediment metagenome</name>
    <dbReference type="NCBI Taxonomy" id="412755"/>
    <lineage>
        <taxon>unclassified sequences</taxon>
        <taxon>metagenomes</taxon>
        <taxon>ecological metagenomes</taxon>
    </lineage>
</organism>
<dbReference type="AlphaFoldDB" id="A0A0F9SB99"/>
<dbReference type="InterPro" id="IPR039424">
    <property type="entry name" value="SBP_5"/>
</dbReference>
<keyword evidence="4" id="KW-0472">Membrane</keyword>
<protein>
    <recommendedName>
        <fullName evidence="5">Solute-binding protein family 5 domain-containing protein</fullName>
    </recommendedName>
</protein>
<reference evidence="6" key="1">
    <citation type="journal article" date="2015" name="Nature">
        <title>Complex archaea that bridge the gap between prokaryotes and eukaryotes.</title>
        <authorList>
            <person name="Spang A."/>
            <person name="Saw J.H."/>
            <person name="Jorgensen S.L."/>
            <person name="Zaremba-Niedzwiedzka K."/>
            <person name="Martijn J."/>
            <person name="Lind A.E."/>
            <person name="van Eijk R."/>
            <person name="Schleper C."/>
            <person name="Guy L."/>
            <person name="Ettema T.J."/>
        </authorList>
    </citation>
    <scope>NUCLEOTIDE SEQUENCE</scope>
</reference>
<name>A0A0F9SB99_9ZZZZ</name>
<feature type="transmembrane region" description="Helical" evidence="4">
    <location>
        <begin position="778"/>
        <end position="799"/>
    </location>
</feature>
<feature type="domain" description="Solute-binding protein family 5" evidence="5">
    <location>
        <begin position="329"/>
        <end position="550"/>
    </location>
</feature>
<dbReference type="PANTHER" id="PTHR30290">
    <property type="entry name" value="PERIPLASMIC BINDING COMPONENT OF ABC TRANSPORTER"/>
    <property type="match status" value="1"/>
</dbReference>
<keyword evidence="4" id="KW-1133">Transmembrane helix</keyword>
<accession>A0A0F9SB99</accession>
<dbReference type="GO" id="GO:1904680">
    <property type="term" value="F:peptide transmembrane transporter activity"/>
    <property type="evidence" value="ECO:0007669"/>
    <property type="project" value="TreeGrafter"/>
</dbReference>
<keyword evidence="3" id="KW-0732">Signal</keyword>
<evidence type="ECO:0000256" key="4">
    <source>
        <dbReference type="SAM" id="Phobius"/>
    </source>
</evidence>
<dbReference type="Gene3D" id="3.40.190.10">
    <property type="entry name" value="Periplasmic binding protein-like II"/>
    <property type="match status" value="1"/>
</dbReference>
<comment type="similarity">
    <text evidence="1">Belongs to the bacterial solute-binding protein 5 family.</text>
</comment>
<dbReference type="InterPro" id="IPR000914">
    <property type="entry name" value="SBP_5_dom"/>
</dbReference>
<dbReference type="PANTHER" id="PTHR30290:SF9">
    <property type="entry name" value="OLIGOPEPTIDE-BINDING PROTEIN APPA"/>
    <property type="match status" value="1"/>
</dbReference>